<gene>
    <name evidence="1" type="ORF">GCM10009838_18670</name>
</gene>
<dbReference type="RefSeq" id="WP_344656547.1">
    <property type="nucleotide sequence ID" value="NZ_BAAAQM010000008.1"/>
</dbReference>
<comment type="caution">
    <text evidence="1">The sequence shown here is derived from an EMBL/GenBank/DDBJ whole genome shotgun (WGS) entry which is preliminary data.</text>
</comment>
<dbReference type="Proteomes" id="UP001499854">
    <property type="component" value="Unassembled WGS sequence"/>
</dbReference>
<sequence length="342" mass="36628">MITALARPNRPSRTLSALILVGLLILSALGLQTAQAPAAHALGTGRACIFFAPAGARGLGHVGWAVRVDQQDLWIFGSTEDTSQNIIAPAAGQAGYYYDDNQAWSATSSWHEVLASFQGTQAPSAATPDSGLTTIPHSANYFEDYTCEDVPNSAVTAAKDVIATLPTVGYGIITNNCEDHAYKVLAAYNAPNLIAPVTDPSPANWYGDTVNQWNSADITLPDCDRQNCDNQDPIQAYCTNVYRSITSASWPTGTIELRWSDDCWTNWARFTPAGGQDGVNVQIWVERQSSTNDGGIPARVGGHYSFTVNSSVGPYWSNMLYSPGPARACFSVGGPAHCTNWV</sequence>
<protein>
    <recommendedName>
        <fullName evidence="3">DUF2690 domain-containing protein</fullName>
    </recommendedName>
</protein>
<proteinExistence type="predicted"/>
<evidence type="ECO:0008006" key="3">
    <source>
        <dbReference type="Google" id="ProtNLM"/>
    </source>
</evidence>
<name>A0ABP5CD66_9ACTN</name>
<dbReference type="InterPro" id="IPR021224">
    <property type="entry name" value="DUF2690"/>
</dbReference>
<dbReference type="EMBL" id="BAAAQM010000008">
    <property type="protein sequence ID" value="GAA1962113.1"/>
    <property type="molecule type" value="Genomic_DNA"/>
</dbReference>
<dbReference type="Pfam" id="PF10901">
    <property type="entry name" value="DUF2690"/>
    <property type="match status" value="1"/>
</dbReference>
<organism evidence="1 2">
    <name type="scientific">Catenulispora subtropica</name>
    <dbReference type="NCBI Taxonomy" id="450798"/>
    <lineage>
        <taxon>Bacteria</taxon>
        <taxon>Bacillati</taxon>
        <taxon>Actinomycetota</taxon>
        <taxon>Actinomycetes</taxon>
        <taxon>Catenulisporales</taxon>
        <taxon>Catenulisporaceae</taxon>
        <taxon>Catenulispora</taxon>
    </lineage>
</organism>
<evidence type="ECO:0000313" key="1">
    <source>
        <dbReference type="EMBL" id="GAA1962113.1"/>
    </source>
</evidence>
<reference evidence="2" key="1">
    <citation type="journal article" date="2019" name="Int. J. Syst. Evol. Microbiol.">
        <title>The Global Catalogue of Microorganisms (GCM) 10K type strain sequencing project: providing services to taxonomists for standard genome sequencing and annotation.</title>
        <authorList>
            <consortium name="The Broad Institute Genomics Platform"/>
            <consortium name="The Broad Institute Genome Sequencing Center for Infectious Disease"/>
            <person name="Wu L."/>
            <person name="Ma J."/>
        </authorList>
    </citation>
    <scope>NUCLEOTIDE SEQUENCE [LARGE SCALE GENOMIC DNA]</scope>
    <source>
        <strain evidence="2">JCM 16013</strain>
    </source>
</reference>
<keyword evidence="2" id="KW-1185">Reference proteome</keyword>
<accession>A0ABP5CD66</accession>
<evidence type="ECO:0000313" key="2">
    <source>
        <dbReference type="Proteomes" id="UP001499854"/>
    </source>
</evidence>